<dbReference type="AlphaFoldDB" id="A0A8T8XAZ7"/>
<reference evidence="2 3" key="1">
    <citation type="submission" date="2018-02" db="EMBL/GenBank/DDBJ databases">
        <title>The genomes of Aspergillus section Nigri reveals drivers in fungal speciation.</title>
        <authorList>
            <consortium name="DOE Joint Genome Institute"/>
            <person name="Vesth T.C."/>
            <person name="Nybo J."/>
            <person name="Theobald S."/>
            <person name="Brandl J."/>
            <person name="Frisvad J.C."/>
            <person name="Nielsen K.F."/>
            <person name="Lyhne E.K."/>
            <person name="Kogle M.E."/>
            <person name="Kuo A."/>
            <person name="Riley R."/>
            <person name="Clum A."/>
            <person name="Nolan M."/>
            <person name="Lipzen A."/>
            <person name="Salamov A."/>
            <person name="Henrissat B."/>
            <person name="Wiebenga A."/>
            <person name="De vries R.P."/>
            <person name="Grigoriev I.V."/>
            <person name="Mortensen U.H."/>
            <person name="Andersen M.R."/>
            <person name="Baker S.E."/>
        </authorList>
    </citation>
    <scope>NUCLEOTIDE SEQUENCE [LARGE SCALE GENOMIC DNA]</scope>
    <source>
        <strain evidence="2 3">CBS 114.51</strain>
    </source>
</reference>
<dbReference type="RefSeq" id="XP_025531291.1">
    <property type="nucleotide sequence ID" value="XM_025670532.1"/>
</dbReference>
<evidence type="ECO:0000256" key="1">
    <source>
        <dbReference type="SAM" id="MobiDB-lite"/>
    </source>
</evidence>
<proteinExistence type="predicted"/>
<dbReference type="EMBL" id="KZ824775">
    <property type="protein sequence ID" value="RAH85397.1"/>
    <property type="molecule type" value="Genomic_DNA"/>
</dbReference>
<evidence type="ECO:0000313" key="3">
    <source>
        <dbReference type="Proteomes" id="UP000249497"/>
    </source>
</evidence>
<name>A0A8T8XAZ7_ASPJA</name>
<dbReference type="Proteomes" id="UP000249497">
    <property type="component" value="Unassembled WGS sequence"/>
</dbReference>
<gene>
    <name evidence="2" type="ORF">BO86DRAFT_376405</name>
</gene>
<protein>
    <submittedName>
        <fullName evidence="2">Uncharacterized protein</fullName>
    </submittedName>
</protein>
<feature type="region of interest" description="Disordered" evidence="1">
    <location>
        <begin position="324"/>
        <end position="349"/>
    </location>
</feature>
<dbReference type="GeneID" id="37174224"/>
<organism evidence="2 3">
    <name type="scientific">Aspergillus japonicus CBS 114.51</name>
    <dbReference type="NCBI Taxonomy" id="1448312"/>
    <lineage>
        <taxon>Eukaryota</taxon>
        <taxon>Fungi</taxon>
        <taxon>Dikarya</taxon>
        <taxon>Ascomycota</taxon>
        <taxon>Pezizomycotina</taxon>
        <taxon>Eurotiomycetes</taxon>
        <taxon>Eurotiomycetidae</taxon>
        <taxon>Eurotiales</taxon>
        <taxon>Aspergillaceae</taxon>
        <taxon>Aspergillus</taxon>
        <taxon>Aspergillus subgen. Circumdati</taxon>
    </lineage>
</organism>
<accession>A0A8T8XAZ7</accession>
<sequence>MFYSTGVVAMSLSPAFNLHIRADGCAAFKPRTREDSILLLALYRCTCLDLDAPQRTDSSRSSPSSGPVRSHLPALPMATLASSLPRRPIGVYEHWEDPGLILPSRGVPDSVVMAADRGSSGACGRPFRAAHFTPGHARPGSARSFPVRWCIQQRSRPLHCRCYWAVAGWVSCDAWRSINPPPRLPSSLYNPPTMRLPAGEGCPSPRAIPSRAALFLSSFGVKHIAQSWRGIYLPIVSDFQHALVFGDATLMCLTEDASSFPVFMQYAVSNFSCYASSTRSMYSTESSSCDGKKTKIKRKDGKALQSQEPKPQNYILCILRQMHQQHEPEDDQVPSAPHPTPSFTSHNYE</sequence>
<feature type="region of interest" description="Disordered" evidence="1">
    <location>
        <begin position="286"/>
        <end position="309"/>
    </location>
</feature>
<feature type="region of interest" description="Disordered" evidence="1">
    <location>
        <begin position="53"/>
        <end position="72"/>
    </location>
</feature>
<feature type="compositionally biased region" description="Low complexity" evidence="1">
    <location>
        <begin position="59"/>
        <end position="70"/>
    </location>
</feature>
<keyword evidence="3" id="KW-1185">Reference proteome</keyword>
<evidence type="ECO:0000313" key="2">
    <source>
        <dbReference type="EMBL" id="RAH85397.1"/>
    </source>
</evidence>